<dbReference type="InterPro" id="IPR023271">
    <property type="entry name" value="Aquaporin-like"/>
</dbReference>
<dbReference type="AlphaFoldDB" id="A0A7M4EER3"/>
<keyword evidence="7 14" id="KW-0812">Transmembrane</keyword>
<feature type="transmembrane region" description="Helical" evidence="16">
    <location>
        <begin position="137"/>
        <end position="156"/>
    </location>
</feature>
<feature type="transmembrane region" description="Helical" evidence="16">
    <location>
        <begin position="43"/>
        <end position="63"/>
    </location>
</feature>
<dbReference type="Proteomes" id="UP000594220">
    <property type="component" value="Unplaced"/>
</dbReference>
<evidence type="ECO:0000256" key="6">
    <source>
        <dbReference type="ARBA" id="ARBA00022613"/>
    </source>
</evidence>
<comment type="catalytic activity">
    <reaction evidence="11">
        <text>H2O(in) = H2O(out)</text>
        <dbReference type="Rhea" id="RHEA:29667"/>
        <dbReference type="ChEBI" id="CHEBI:15377"/>
    </reaction>
</comment>
<dbReference type="PROSITE" id="PS00221">
    <property type="entry name" value="MIP"/>
    <property type="match status" value="1"/>
</dbReference>
<evidence type="ECO:0000256" key="10">
    <source>
        <dbReference type="ARBA" id="ARBA00023136"/>
    </source>
</evidence>
<comment type="subcellular location">
    <subcellularLocation>
        <location evidence="1">Cell junction</location>
    </subcellularLocation>
    <subcellularLocation>
        <location evidence="2">Cell membrane</location>
        <topology evidence="2">Multi-pass membrane protein</topology>
    </subcellularLocation>
</comment>
<keyword evidence="18" id="KW-1185">Reference proteome</keyword>
<evidence type="ECO:0000313" key="18">
    <source>
        <dbReference type="Proteomes" id="UP000594220"/>
    </source>
</evidence>
<keyword evidence="4 14" id="KW-0813">Transport</keyword>
<evidence type="ECO:0000256" key="1">
    <source>
        <dbReference type="ARBA" id="ARBA00004282"/>
    </source>
</evidence>
<accession>A0A7M4EER3</accession>
<reference evidence="17" key="2">
    <citation type="submission" date="2025-09" db="UniProtKB">
        <authorList>
            <consortium name="Ensembl"/>
        </authorList>
    </citation>
    <scope>IDENTIFICATION</scope>
</reference>
<dbReference type="InterPro" id="IPR034294">
    <property type="entry name" value="Aquaporin_transptr"/>
</dbReference>
<feature type="transmembrane region" description="Helical" evidence="16">
    <location>
        <begin position="12"/>
        <end position="31"/>
    </location>
</feature>
<gene>
    <name evidence="17" type="primary">MIP</name>
</gene>
<dbReference type="Pfam" id="PF00230">
    <property type="entry name" value="MIP"/>
    <property type="match status" value="2"/>
</dbReference>
<reference evidence="17" key="1">
    <citation type="submission" date="2025-08" db="UniProtKB">
        <authorList>
            <consortium name="Ensembl"/>
        </authorList>
    </citation>
    <scope>IDENTIFICATION</scope>
</reference>
<dbReference type="Gene3D" id="1.20.1080.10">
    <property type="entry name" value="Glycerol uptake facilitator protein"/>
    <property type="match status" value="2"/>
</dbReference>
<keyword evidence="6" id="KW-0273">Eye lens protein</keyword>
<evidence type="ECO:0000256" key="16">
    <source>
        <dbReference type="SAM" id="Phobius"/>
    </source>
</evidence>
<comment type="similarity">
    <text evidence="3 14">Belongs to the MIP/aquaporin (TC 1.A.8) family.</text>
</comment>
<keyword evidence="10 16" id="KW-0472">Membrane</keyword>
<sequence length="240" mass="24308">MLSQGLCGRFWRPVLAEAVGTLVLVGVVLGASAPAAPSPLQPALAGGLAAAALACCFGHVSGAQANPALTLAGLCARKLDAPRAAAYLLAQGLGALLVPVGGHAGQALAMELFGTFQLALTIFAAEDRGRREGAGMGGLAVGCSLAAGGLAVMYYTGAGMNPARAFAPAILTRNFTNHWVYWVGPVIGGAVGGLLYDFVLFPRPRGMAERLAILKGEKPAEADSPPEPPGEPLELKTQAL</sequence>
<evidence type="ECO:0000256" key="7">
    <source>
        <dbReference type="ARBA" id="ARBA00022692"/>
    </source>
</evidence>
<evidence type="ECO:0000256" key="5">
    <source>
        <dbReference type="ARBA" id="ARBA00022475"/>
    </source>
</evidence>
<dbReference type="GeneTree" id="ENSGT00940000156260"/>
<evidence type="ECO:0000256" key="13">
    <source>
        <dbReference type="ARBA" id="ARBA00049624"/>
    </source>
</evidence>
<evidence type="ECO:0000256" key="14">
    <source>
        <dbReference type="RuleBase" id="RU000477"/>
    </source>
</evidence>
<evidence type="ECO:0000256" key="4">
    <source>
        <dbReference type="ARBA" id="ARBA00022448"/>
    </source>
</evidence>
<evidence type="ECO:0000256" key="12">
    <source>
        <dbReference type="ARBA" id="ARBA00039782"/>
    </source>
</evidence>
<evidence type="ECO:0000313" key="17">
    <source>
        <dbReference type="Ensembl" id="ENSCPRP00005008041.1"/>
    </source>
</evidence>
<feature type="region of interest" description="Disordered" evidence="15">
    <location>
        <begin position="216"/>
        <end position="240"/>
    </location>
</feature>
<dbReference type="GO" id="GO:0070161">
    <property type="term" value="C:anchoring junction"/>
    <property type="evidence" value="ECO:0007669"/>
    <property type="project" value="UniProtKB-SubCell"/>
</dbReference>
<dbReference type="PANTHER" id="PTHR19139:SF39">
    <property type="entry name" value="LENS FIBER MAJOR INTRINSIC PROTEIN"/>
    <property type="match status" value="1"/>
</dbReference>
<evidence type="ECO:0000256" key="11">
    <source>
        <dbReference type="ARBA" id="ARBA00034651"/>
    </source>
</evidence>
<evidence type="ECO:0000256" key="2">
    <source>
        <dbReference type="ARBA" id="ARBA00004651"/>
    </source>
</evidence>
<dbReference type="InterPro" id="IPR000425">
    <property type="entry name" value="MIP"/>
</dbReference>
<keyword evidence="8" id="KW-0965">Cell junction</keyword>
<keyword evidence="5" id="KW-1003">Cell membrane</keyword>
<keyword evidence="9 16" id="KW-1133">Transmembrane helix</keyword>
<dbReference type="GO" id="GO:0015250">
    <property type="term" value="F:water channel activity"/>
    <property type="evidence" value="ECO:0007669"/>
    <property type="project" value="TreeGrafter"/>
</dbReference>
<dbReference type="GO" id="GO:0016324">
    <property type="term" value="C:apical plasma membrane"/>
    <property type="evidence" value="ECO:0007669"/>
    <property type="project" value="TreeGrafter"/>
</dbReference>
<proteinExistence type="inferred from homology"/>
<name>A0A7M4EER3_CROPO</name>
<feature type="transmembrane region" description="Helical" evidence="16">
    <location>
        <begin position="179"/>
        <end position="201"/>
    </location>
</feature>
<dbReference type="PRINTS" id="PR00783">
    <property type="entry name" value="MINTRINSICP"/>
</dbReference>
<evidence type="ECO:0000256" key="9">
    <source>
        <dbReference type="ARBA" id="ARBA00022989"/>
    </source>
</evidence>
<evidence type="ECO:0000256" key="15">
    <source>
        <dbReference type="SAM" id="MobiDB-lite"/>
    </source>
</evidence>
<dbReference type="Ensembl" id="ENSCPRT00005009458.1">
    <property type="protein sequence ID" value="ENSCPRP00005008041.1"/>
    <property type="gene ID" value="ENSCPRG00005005727.1"/>
</dbReference>
<dbReference type="InterPro" id="IPR022357">
    <property type="entry name" value="MIP_CS"/>
</dbReference>
<dbReference type="GO" id="GO:0005212">
    <property type="term" value="F:structural constituent of eye lens"/>
    <property type="evidence" value="ECO:0007669"/>
    <property type="project" value="UniProtKB-KW"/>
</dbReference>
<comment type="function">
    <text evidence="13">Aquaporins form homotetrameric transmembrane channels, with each monomer independently mediating water transport across the plasma membrane along its osmotic gradient. Specifically expressed in lens fiber cells, this aquaporin is crucial for maintaining lens water homeostasis and transparency. Beyond water permeability, it also acts as a cell-to-cell adhesion molecule, forming thin junctions between lens fiber cells that are essential for maintaining the ordered structure and transparency of the lens.</text>
</comment>
<organism evidence="17 18">
    <name type="scientific">Crocodylus porosus</name>
    <name type="common">Saltwater crocodile</name>
    <name type="synonym">Estuarine crocodile</name>
    <dbReference type="NCBI Taxonomy" id="8502"/>
    <lineage>
        <taxon>Eukaryota</taxon>
        <taxon>Metazoa</taxon>
        <taxon>Chordata</taxon>
        <taxon>Craniata</taxon>
        <taxon>Vertebrata</taxon>
        <taxon>Euteleostomi</taxon>
        <taxon>Archelosauria</taxon>
        <taxon>Archosauria</taxon>
        <taxon>Crocodylia</taxon>
        <taxon>Longirostres</taxon>
        <taxon>Crocodylidae</taxon>
        <taxon>Crocodylus</taxon>
    </lineage>
</organism>
<protein>
    <recommendedName>
        <fullName evidence="12">Lens fiber major intrinsic protein</fullName>
    </recommendedName>
</protein>
<dbReference type="SUPFAM" id="SSF81338">
    <property type="entry name" value="Aquaporin-like"/>
    <property type="match status" value="1"/>
</dbReference>
<dbReference type="PANTHER" id="PTHR19139">
    <property type="entry name" value="AQUAPORIN TRANSPORTER"/>
    <property type="match status" value="1"/>
</dbReference>
<evidence type="ECO:0000256" key="8">
    <source>
        <dbReference type="ARBA" id="ARBA00022949"/>
    </source>
</evidence>
<evidence type="ECO:0000256" key="3">
    <source>
        <dbReference type="ARBA" id="ARBA00006175"/>
    </source>
</evidence>